<evidence type="ECO:0000313" key="1">
    <source>
        <dbReference type="EMBL" id="QHU06857.1"/>
    </source>
</evidence>
<name>A0A6C0JR03_9ZZZZ</name>
<organism evidence="1">
    <name type="scientific">viral metagenome</name>
    <dbReference type="NCBI Taxonomy" id="1070528"/>
    <lineage>
        <taxon>unclassified sequences</taxon>
        <taxon>metagenomes</taxon>
        <taxon>organismal metagenomes</taxon>
    </lineage>
</organism>
<sequence length="169" mass="19631">MVFDFSKIKHIRKSEDMIFNVFTKYGINDNTSLKFVQDYLDEFPVHDNSSFISATKLFKTTDLPEVLALLTEEKHYVRKMEESMDKAAMKKILLDHPGDLAGALTAIAKMEKKMGEFVYLTPYGVVRLMENDCKDFETSDLKVLFYNVLLLCAYEKNMKEKNPVDRVVY</sequence>
<accession>A0A6C0JR03</accession>
<reference evidence="1" key="1">
    <citation type="journal article" date="2020" name="Nature">
        <title>Giant virus diversity and host interactions through global metagenomics.</title>
        <authorList>
            <person name="Schulz F."/>
            <person name="Roux S."/>
            <person name="Paez-Espino D."/>
            <person name="Jungbluth S."/>
            <person name="Walsh D.A."/>
            <person name="Denef V.J."/>
            <person name="McMahon K.D."/>
            <person name="Konstantinidis K.T."/>
            <person name="Eloe-Fadrosh E.A."/>
            <person name="Kyrpides N.C."/>
            <person name="Woyke T."/>
        </authorList>
    </citation>
    <scope>NUCLEOTIDE SEQUENCE</scope>
    <source>
        <strain evidence="1">GVMAG-S-1038524-41</strain>
    </source>
</reference>
<proteinExistence type="predicted"/>
<dbReference type="AlphaFoldDB" id="A0A6C0JR03"/>
<protein>
    <submittedName>
        <fullName evidence="1">Uncharacterized protein</fullName>
    </submittedName>
</protein>
<dbReference type="EMBL" id="MN740668">
    <property type="protein sequence ID" value="QHU06857.1"/>
    <property type="molecule type" value="Genomic_DNA"/>
</dbReference>